<evidence type="ECO:0000256" key="4">
    <source>
        <dbReference type="ARBA" id="ARBA00022989"/>
    </source>
</evidence>
<dbReference type="AlphaFoldDB" id="A0A5N6KQC9"/>
<gene>
    <name evidence="8" type="ORF">FH972_021672</name>
</gene>
<evidence type="ECO:0000256" key="3">
    <source>
        <dbReference type="ARBA" id="ARBA00022824"/>
    </source>
</evidence>
<organism evidence="8 9">
    <name type="scientific">Carpinus fangiana</name>
    <dbReference type="NCBI Taxonomy" id="176857"/>
    <lineage>
        <taxon>Eukaryota</taxon>
        <taxon>Viridiplantae</taxon>
        <taxon>Streptophyta</taxon>
        <taxon>Embryophyta</taxon>
        <taxon>Tracheophyta</taxon>
        <taxon>Spermatophyta</taxon>
        <taxon>Magnoliopsida</taxon>
        <taxon>eudicotyledons</taxon>
        <taxon>Gunneridae</taxon>
        <taxon>Pentapetalae</taxon>
        <taxon>rosids</taxon>
        <taxon>fabids</taxon>
        <taxon>Fagales</taxon>
        <taxon>Betulaceae</taxon>
        <taxon>Carpinus</taxon>
    </lineage>
</organism>
<evidence type="ECO:0000256" key="2">
    <source>
        <dbReference type="ARBA" id="ARBA00022692"/>
    </source>
</evidence>
<dbReference type="EMBL" id="VIBQ01000010">
    <property type="protein sequence ID" value="KAB8338727.1"/>
    <property type="molecule type" value="Genomic_DNA"/>
</dbReference>
<keyword evidence="2 7" id="KW-0812">Transmembrane</keyword>
<dbReference type="GO" id="GO:0140042">
    <property type="term" value="P:lipid droplet formation"/>
    <property type="evidence" value="ECO:0007669"/>
    <property type="project" value="UniProtKB-ARBA"/>
</dbReference>
<evidence type="ECO:0000256" key="1">
    <source>
        <dbReference type="ARBA" id="ARBA00004477"/>
    </source>
</evidence>
<dbReference type="OrthoDB" id="3990054at2759"/>
<feature type="transmembrane region" description="Helical" evidence="7">
    <location>
        <begin position="186"/>
        <end position="209"/>
    </location>
</feature>
<dbReference type="Proteomes" id="UP000327013">
    <property type="component" value="Unassembled WGS sequence"/>
</dbReference>
<dbReference type="Pfam" id="PF06775">
    <property type="entry name" value="Seipin"/>
    <property type="match status" value="1"/>
</dbReference>
<evidence type="ECO:0000256" key="5">
    <source>
        <dbReference type="ARBA" id="ARBA00023098"/>
    </source>
</evidence>
<dbReference type="InterPro" id="IPR009617">
    <property type="entry name" value="Seipin"/>
</dbReference>
<dbReference type="PANTHER" id="PTHR21212">
    <property type="entry name" value="BERNARDINELLI-SEIP CONGENITAL LIPODYSTROPHY 2 HOMOLOG BSCL2 PROTEIN"/>
    <property type="match status" value="1"/>
</dbReference>
<keyword evidence="5" id="KW-0443">Lipid metabolism</keyword>
<keyword evidence="4 7" id="KW-1133">Transmembrane helix</keyword>
<dbReference type="GO" id="GO:0006629">
    <property type="term" value="P:lipid metabolic process"/>
    <property type="evidence" value="ECO:0007669"/>
    <property type="project" value="UniProtKB-KW"/>
</dbReference>
<comment type="subcellular location">
    <subcellularLocation>
        <location evidence="1">Endoplasmic reticulum membrane</location>
        <topology evidence="1">Multi-pass membrane protein</topology>
    </subcellularLocation>
</comment>
<name>A0A5N6KQC9_9ROSI</name>
<evidence type="ECO:0008006" key="10">
    <source>
        <dbReference type="Google" id="ProtNLM"/>
    </source>
</evidence>
<keyword evidence="3" id="KW-0256">Endoplasmic reticulum</keyword>
<accession>A0A5N6KQC9</accession>
<keyword evidence="9" id="KW-1185">Reference proteome</keyword>
<evidence type="ECO:0000313" key="9">
    <source>
        <dbReference type="Proteomes" id="UP000327013"/>
    </source>
</evidence>
<dbReference type="GO" id="GO:0005789">
    <property type="term" value="C:endoplasmic reticulum membrane"/>
    <property type="evidence" value="ECO:0007669"/>
    <property type="project" value="UniProtKB-SubCell"/>
</dbReference>
<reference evidence="8 9" key="1">
    <citation type="submission" date="2019-06" db="EMBL/GenBank/DDBJ databases">
        <title>A chromosomal-level reference genome of Carpinus fangiana (Coryloideae, Betulaceae).</title>
        <authorList>
            <person name="Yang X."/>
            <person name="Wang Z."/>
            <person name="Zhang L."/>
            <person name="Hao G."/>
            <person name="Liu J."/>
            <person name="Yang Y."/>
        </authorList>
    </citation>
    <scope>NUCLEOTIDE SEQUENCE [LARGE SCALE GENOMIC DNA]</scope>
    <source>
        <strain evidence="8">Cfa_2016G</strain>
        <tissue evidence="8">Leaf</tissue>
    </source>
</reference>
<comment type="caution">
    <text evidence="8">The sequence shown here is derived from an EMBL/GenBank/DDBJ whole genome shotgun (WGS) entry which is preliminary data.</text>
</comment>
<dbReference type="CDD" id="cd23995">
    <property type="entry name" value="Seipin_BSCL2_like"/>
    <property type="match status" value="1"/>
</dbReference>
<dbReference type="PANTHER" id="PTHR21212:SF0">
    <property type="entry name" value="SEIPIN"/>
    <property type="match status" value="1"/>
</dbReference>
<sequence>MEDAADDVTLFDALRHDAPPGFPSGELDIRKGELVTGQAYDVRVRLHMPRAPVNLDAGNFMIDLHLLGGPDTTGSASKIARSLKGNDALKTVASARRPAILKYVSPLVERATKIATIVLYAAGWRDDAEWLDVQLFDAVSFTYRADVPLRARVELRSAHRLWVYDCAVDFRARFAGLRWLMYNHRIISFVIFTSLFWVIEMITALVFWFGSSFLFAKAGANELDARGVGRSKRGGQSVTQDEDEELQDEVGAGELVEDGVGAGRVAGAVGVGAVALGARGAGDGASTAGAAGEQLEALGAQWVTVDGAQVIVGATVGGGVVDGLQRVRQVGEARDGDRVGAHVGAGDGGVEGVGRVARDGHDAAGL</sequence>
<proteinExistence type="predicted"/>
<evidence type="ECO:0000256" key="6">
    <source>
        <dbReference type="ARBA" id="ARBA00023136"/>
    </source>
</evidence>
<keyword evidence="6 7" id="KW-0472">Membrane</keyword>
<evidence type="ECO:0000256" key="7">
    <source>
        <dbReference type="SAM" id="Phobius"/>
    </source>
</evidence>
<protein>
    <recommendedName>
        <fullName evidence="10">Seipin</fullName>
    </recommendedName>
</protein>
<evidence type="ECO:0000313" key="8">
    <source>
        <dbReference type="EMBL" id="KAB8338727.1"/>
    </source>
</evidence>